<reference evidence="1" key="2">
    <citation type="journal article" date="2024" name="Plant">
        <title>Genomic evolution and insights into agronomic trait innovations of Sesamum species.</title>
        <authorList>
            <person name="Miao H."/>
            <person name="Wang L."/>
            <person name="Qu L."/>
            <person name="Liu H."/>
            <person name="Sun Y."/>
            <person name="Le M."/>
            <person name="Wang Q."/>
            <person name="Wei S."/>
            <person name="Zheng Y."/>
            <person name="Lin W."/>
            <person name="Duan Y."/>
            <person name="Cao H."/>
            <person name="Xiong S."/>
            <person name="Wang X."/>
            <person name="Wei L."/>
            <person name="Li C."/>
            <person name="Ma Q."/>
            <person name="Ju M."/>
            <person name="Zhao R."/>
            <person name="Li G."/>
            <person name="Mu C."/>
            <person name="Tian Q."/>
            <person name="Mei H."/>
            <person name="Zhang T."/>
            <person name="Gao T."/>
            <person name="Zhang H."/>
        </authorList>
    </citation>
    <scope>NUCLEOTIDE SEQUENCE</scope>
    <source>
        <strain evidence="1">G02</strain>
    </source>
</reference>
<dbReference type="AlphaFoldDB" id="A0AAW2KQQ8"/>
<dbReference type="InterPro" id="IPR021109">
    <property type="entry name" value="Peptidase_aspartic_dom_sf"/>
</dbReference>
<dbReference type="CDD" id="cd00303">
    <property type="entry name" value="retropepsin_like"/>
    <property type="match status" value="1"/>
</dbReference>
<dbReference type="EMBL" id="JACGWJ010000027">
    <property type="protein sequence ID" value="KAL0309329.1"/>
    <property type="molecule type" value="Genomic_DNA"/>
</dbReference>
<accession>A0AAW2KQQ8</accession>
<dbReference type="GO" id="GO:0004190">
    <property type="term" value="F:aspartic-type endopeptidase activity"/>
    <property type="evidence" value="ECO:0007669"/>
    <property type="project" value="InterPro"/>
</dbReference>
<proteinExistence type="predicted"/>
<name>A0AAW2KQQ8_SESRA</name>
<dbReference type="SUPFAM" id="SSF50630">
    <property type="entry name" value="Acid proteases"/>
    <property type="match status" value="1"/>
</dbReference>
<comment type="caution">
    <text evidence="1">The sequence shown here is derived from an EMBL/GenBank/DDBJ whole genome shotgun (WGS) entry which is preliminary data.</text>
</comment>
<sequence>MVSGKEIHILVDSGSTHSFIDEKVVKALGIKTEPTIPMIVSVANGYRMVSKVICPELNWEIQGFQFSYPVRTLKLGGCDFLLGCNWFGAHNLIELHFHQLTVTIIQKDGNVILRALPQKNGSRLAASDSLIGLLGRITYDLFG</sequence>
<dbReference type="GO" id="GO:0006508">
    <property type="term" value="P:proteolysis"/>
    <property type="evidence" value="ECO:0007669"/>
    <property type="project" value="InterPro"/>
</dbReference>
<dbReference type="InterPro" id="IPR001969">
    <property type="entry name" value="Aspartic_peptidase_AS"/>
</dbReference>
<reference evidence="1" key="1">
    <citation type="submission" date="2020-06" db="EMBL/GenBank/DDBJ databases">
        <authorList>
            <person name="Li T."/>
            <person name="Hu X."/>
            <person name="Zhang T."/>
            <person name="Song X."/>
            <person name="Zhang H."/>
            <person name="Dai N."/>
            <person name="Sheng W."/>
            <person name="Hou X."/>
            <person name="Wei L."/>
        </authorList>
    </citation>
    <scope>NUCLEOTIDE SEQUENCE</scope>
    <source>
        <strain evidence="1">G02</strain>
        <tissue evidence="1">Leaf</tissue>
    </source>
</reference>
<organism evidence="1">
    <name type="scientific">Sesamum radiatum</name>
    <name type="common">Black benniseed</name>
    <dbReference type="NCBI Taxonomy" id="300843"/>
    <lineage>
        <taxon>Eukaryota</taxon>
        <taxon>Viridiplantae</taxon>
        <taxon>Streptophyta</taxon>
        <taxon>Embryophyta</taxon>
        <taxon>Tracheophyta</taxon>
        <taxon>Spermatophyta</taxon>
        <taxon>Magnoliopsida</taxon>
        <taxon>eudicotyledons</taxon>
        <taxon>Gunneridae</taxon>
        <taxon>Pentapetalae</taxon>
        <taxon>asterids</taxon>
        <taxon>lamiids</taxon>
        <taxon>Lamiales</taxon>
        <taxon>Pedaliaceae</taxon>
        <taxon>Sesamum</taxon>
    </lineage>
</organism>
<dbReference type="Pfam" id="PF08284">
    <property type="entry name" value="RVP_2"/>
    <property type="match status" value="1"/>
</dbReference>
<evidence type="ECO:0000313" key="1">
    <source>
        <dbReference type="EMBL" id="KAL0309329.1"/>
    </source>
</evidence>
<dbReference type="Gene3D" id="2.40.70.10">
    <property type="entry name" value="Acid Proteases"/>
    <property type="match status" value="1"/>
</dbReference>
<gene>
    <name evidence="1" type="ORF">Sradi_5875200</name>
</gene>
<dbReference type="PROSITE" id="PS00141">
    <property type="entry name" value="ASP_PROTEASE"/>
    <property type="match status" value="1"/>
</dbReference>
<protein>
    <submittedName>
        <fullName evidence="1">Uncharacterized protein</fullName>
    </submittedName>
</protein>